<name>A0A3N2DJY0_9GAMM</name>
<feature type="domain" description="Flavodoxin-like fold" evidence="2">
    <location>
        <begin position="7"/>
        <end position="175"/>
    </location>
</feature>
<evidence type="ECO:0000259" key="2">
    <source>
        <dbReference type="Pfam" id="PF02525"/>
    </source>
</evidence>
<sequence length="207" mass="23715">MTTSTNNILLLFAHPSLHRSEVNLPLFNRAQQTPGVTCIDLYREYPHFSIDADIEQQRLLEHEIIIFMFPLYWYSTPALLKEWQDLVLEYGFAYGAGGNALQGKHFFCAVTTGGQQGAYQYDCKNKFTLKEFLLPIEQMAQLTGMRYLPPFALFGARSAIDEGRLSQHLEDWQQLLTALREGHIDIDAAQQLPLLNQDLSRLLGNHR</sequence>
<dbReference type="SUPFAM" id="SSF52218">
    <property type="entry name" value="Flavoproteins"/>
    <property type="match status" value="1"/>
</dbReference>
<dbReference type="GO" id="GO:0003955">
    <property type="term" value="F:NAD(P)H dehydrogenase (quinone) activity"/>
    <property type="evidence" value="ECO:0007669"/>
    <property type="project" value="TreeGrafter"/>
</dbReference>
<dbReference type="InterPro" id="IPR029039">
    <property type="entry name" value="Flavoprotein-like_sf"/>
</dbReference>
<gene>
    <name evidence="3" type="ORF">EDC56_2746</name>
</gene>
<evidence type="ECO:0000313" key="3">
    <source>
        <dbReference type="EMBL" id="ROS00110.1"/>
    </source>
</evidence>
<dbReference type="OrthoDB" id="9798454at2"/>
<organism evidence="3 4">
    <name type="scientific">Sinobacterium caligoides</name>
    <dbReference type="NCBI Taxonomy" id="933926"/>
    <lineage>
        <taxon>Bacteria</taxon>
        <taxon>Pseudomonadati</taxon>
        <taxon>Pseudomonadota</taxon>
        <taxon>Gammaproteobacteria</taxon>
        <taxon>Cellvibrionales</taxon>
        <taxon>Spongiibacteraceae</taxon>
        <taxon>Sinobacterium</taxon>
    </lineage>
</organism>
<reference evidence="3 4" key="1">
    <citation type="submission" date="2018-11" db="EMBL/GenBank/DDBJ databases">
        <title>Genomic Encyclopedia of Type Strains, Phase IV (KMG-IV): sequencing the most valuable type-strain genomes for metagenomic binning, comparative biology and taxonomic classification.</title>
        <authorList>
            <person name="Goeker M."/>
        </authorList>
    </citation>
    <scope>NUCLEOTIDE SEQUENCE [LARGE SCALE GENOMIC DNA]</scope>
    <source>
        <strain evidence="3 4">DSM 100316</strain>
    </source>
</reference>
<accession>A0A3N2DJY0</accession>
<proteinExistence type="predicted"/>
<dbReference type="Gene3D" id="3.40.50.360">
    <property type="match status" value="1"/>
</dbReference>
<keyword evidence="1" id="KW-0560">Oxidoreductase</keyword>
<evidence type="ECO:0000313" key="4">
    <source>
        <dbReference type="Proteomes" id="UP000275394"/>
    </source>
</evidence>
<dbReference type="Proteomes" id="UP000275394">
    <property type="component" value="Unassembled WGS sequence"/>
</dbReference>
<dbReference type="RefSeq" id="WP_123713093.1">
    <property type="nucleotide sequence ID" value="NZ_RKHR01000005.1"/>
</dbReference>
<keyword evidence="4" id="KW-1185">Reference proteome</keyword>
<dbReference type="GO" id="GO:0009055">
    <property type="term" value="F:electron transfer activity"/>
    <property type="evidence" value="ECO:0007669"/>
    <property type="project" value="TreeGrafter"/>
</dbReference>
<dbReference type="Pfam" id="PF02525">
    <property type="entry name" value="Flavodoxin_2"/>
    <property type="match status" value="1"/>
</dbReference>
<dbReference type="GO" id="GO:0010181">
    <property type="term" value="F:FMN binding"/>
    <property type="evidence" value="ECO:0007669"/>
    <property type="project" value="TreeGrafter"/>
</dbReference>
<dbReference type="AlphaFoldDB" id="A0A3N2DJY0"/>
<evidence type="ECO:0000256" key="1">
    <source>
        <dbReference type="ARBA" id="ARBA00023002"/>
    </source>
</evidence>
<dbReference type="PANTHER" id="PTHR47307">
    <property type="entry name" value="GLUTATHIONE-REGULATED POTASSIUM-EFFLUX SYSTEM ANCILLARY PROTEIN KEFG"/>
    <property type="match status" value="1"/>
</dbReference>
<dbReference type="InterPro" id="IPR003680">
    <property type="entry name" value="Flavodoxin_fold"/>
</dbReference>
<protein>
    <submittedName>
        <fullName evidence="3">Kef-type potassium/proton antiporter accessory protein (CPA2 family)</fullName>
    </submittedName>
</protein>
<comment type="caution">
    <text evidence="3">The sequence shown here is derived from an EMBL/GenBank/DDBJ whole genome shotgun (WGS) entry which is preliminary data.</text>
</comment>
<dbReference type="EMBL" id="RKHR01000005">
    <property type="protein sequence ID" value="ROS00110.1"/>
    <property type="molecule type" value="Genomic_DNA"/>
</dbReference>
<dbReference type="PANTHER" id="PTHR47307:SF1">
    <property type="entry name" value="GLUTATHIONE-REGULATED POTASSIUM-EFFLUX SYSTEM ANCILLARY PROTEIN KEFG"/>
    <property type="match status" value="1"/>
</dbReference>
<dbReference type="InterPro" id="IPR046980">
    <property type="entry name" value="KefG/KefF"/>
</dbReference>